<protein>
    <recommendedName>
        <fullName evidence="4">F-box domain-containing protein</fullName>
    </recommendedName>
</protein>
<dbReference type="SUPFAM" id="SSF52047">
    <property type="entry name" value="RNI-like"/>
    <property type="match status" value="1"/>
</dbReference>
<keyword evidence="3" id="KW-1185">Reference proteome</keyword>
<dbReference type="InterPro" id="IPR032675">
    <property type="entry name" value="LRR_dom_sf"/>
</dbReference>
<feature type="compositionally biased region" description="Acidic residues" evidence="1">
    <location>
        <begin position="119"/>
        <end position="136"/>
    </location>
</feature>
<organism evidence="2 3">
    <name type="scientific">Rhodotorula diobovata</name>
    <dbReference type="NCBI Taxonomy" id="5288"/>
    <lineage>
        <taxon>Eukaryota</taxon>
        <taxon>Fungi</taxon>
        <taxon>Dikarya</taxon>
        <taxon>Basidiomycota</taxon>
        <taxon>Pucciniomycotina</taxon>
        <taxon>Microbotryomycetes</taxon>
        <taxon>Sporidiobolales</taxon>
        <taxon>Sporidiobolaceae</taxon>
        <taxon>Rhodotorula</taxon>
    </lineage>
</organism>
<dbReference type="OrthoDB" id="2524204at2759"/>
<gene>
    <name evidence="2" type="ORF">DMC30DRAFT_380883</name>
</gene>
<dbReference type="EMBL" id="SOZI01000150">
    <property type="protein sequence ID" value="TNY18220.1"/>
    <property type="molecule type" value="Genomic_DNA"/>
</dbReference>
<comment type="caution">
    <text evidence="2">The sequence shown here is derived from an EMBL/GenBank/DDBJ whole genome shotgun (WGS) entry which is preliminary data.</text>
</comment>
<proteinExistence type="predicted"/>
<dbReference type="Proteomes" id="UP000311382">
    <property type="component" value="Unassembled WGS sequence"/>
</dbReference>
<accession>A0A5C5FN43</accession>
<name>A0A5C5FN43_9BASI</name>
<feature type="region of interest" description="Disordered" evidence="1">
    <location>
        <begin position="99"/>
        <end position="136"/>
    </location>
</feature>
<dbReference type="AlphaFoldDB" id="A0A5C5FN43"/>
<evidence type="ECO:0000256" key="1">
    <source>
        <dbReference type="SAM" id="MobiDB-lite"/>
    </source>
</evidence>
<evidence type="ECO:0000313" key="3">
    <source>
        <dbReference type="Proteomes" id="UP000311382"/>
    </source>
</evidence>
<reference evidence="2 3" key="1">
    <citation type="submission" date="2019-03" db="EMBL/GenBank/DDBJ databases">
        <title>Rhodosporidium diobovatum UCD-FST 08-225 genome sequencing, assembly, and annotation.</title>
        <authorList>
            <person name="Fakankun I.U."/>
            <person name="Fristensky B."/>
            <person name="Levin D.B."/>
        </authorList>
    </citation>
    <scope>NUCLEOTIDE SEQUENCE [LARGE SCALE GENOMIC DNA]</scope>
    <source>
        <strain evidence="2 3">UCD-FST 08-225</strain>
    </source>
</reference>
<sequence length="448" mass="49342">MDNQVLIASSSSNPAHTPSPLLRLPDELLDEICRLAYADKAVHRPICRRLYPIQRRHLFRTVRLATYAALGLFCRTIRRVAGLRSLVVELHICMEGEPDDLPVTQSSRTRSSATRGGEDSDEPSGSEGDADADAEGFDDNGLRQLARFPRLTSLALEQYDPESVFPAPTAPLPTFGSLARLSIIGLESETWDAPNLGTLAPNIVDLELYDLDGPACFAEILRQAPTALRRLALRCDPGHASPTPRAASRTEGILPRFADLEELVLCEHSFRPERLLAAFRSLPRLHTLSFEPGSPATDDLLDSLLCDPACLPRLHRLVLNHAECARGPTLESQGWTLPSPSQSGPCHTWAGWEEAEWPDGCSESGLAAAQDAGHLRGIVVEGTAVDAVGWDDEFWGEMYRSLLYHGDETGDYSEARDLLSDEFVDEHITDMRRLLGLDESDTDADVFW</sequence>
<evidence type="ECO:0008006" key="4">
    <source>
        <dbReference type="Google" id="ProtNLM"/>
    </source>
</evidence>
<evidence type="ECO:0000313" key="2">
    <source>
        <dbReference type="EMBL" id="TNY18220.1"/>
    </source>
</evidence>
<dbReference type="Gene3D" id="3.80.10.10">
    <property type="entry name" value="Ribonuclease Inhibitor"/>
    <property type="match status" value="1"/>
</dbReference>
<feature type="compositionally biased region" description="Low complexity" evidence="1">
    <location>
        <begin position="104"/>
        <end position="115"/>
    </location>
</feature>